<proteinExistence type="predicted"/>
<organism evidence="7 8">
    <name type="scientific">Candidatus Thermochlorobacter aerophilus</name>
    <dbReference type="NCBI Taxonomy" id="1868324"/>
    <lineage>
        <taxon>Bacteria</taxon>
        <taxon>Pseudomonadati</taxon>
        <taxon>Chlorobiota</taxon>
        <taxon>Chlorobiia</taxon>
        <taxon>Chlorobiales</taxon>
        <taxon>Candidatus Thermochlorobacteriaceae</taxon>
        <taxon>Candidatus Thermochlorobacter</taxon>
    </lineage>
</organism>
<dbReference type="GO" id="GO:0006304">
    <property type="term" value="P:DNA modification"/>
    <property type="evidence" value="ECO:0007669"/>
    <property type="project" value="InterPro"/>
</dbReference>
<dbReference type="Pfam" id="PF07669">
    <property type="entry name" value="Eco57I"/>
    <property type="match status" value="1"/>
</dbReference>
<comment type="caution">
    <text evidence="7">The sequence shown here is derived from an EMBL/GenBank/DDBJ whole genome shotgun (WGS) entry which is preliminary data.</text>
</comment>
<dbReference type="GO" id="GO:0003676">
    <property type="term" value="F:nucleic acid binding"/>
    <property type="evidence" value="ECO:0007669"/>
    <property type="project" value="InterPro"/>
</dbReference>
<accession>A0A395M0Q8</accession>
<dbReference type="InterPro" id="IPR002052">
    <property type="entry name" value="DNA_methylase_N6_adenine_CS"/>
</dbReference>
<dbReference type="EMBL" id="PHFL01000043">
    <property type="protein sequence ID" value="RFM24302.1"/>
    <property type="molecule type" value="Genomic_DNA"/>
</dbReference>
<feature type="domain" description="Type II methyltransferase M.TaqI-like" evidence="6">
    <location>
        <begin position="399"/>
        <end position="659"/>
    </location>
</feature>
<evidence type="ECO:0000256" key="5">
    <source>
        <dbReference type="ARBA" id="ARBA00047942"/>
    </source>
</evidence>
<protein>
    <recommendedName>
        <fullName evidence="1">site-specific DNA-methyltransferase (adenine-specific)</fullName>
        <ecNumber evidence="1">2.1.1.72</ecNumber>
    </recommendedName>
</protein>
<dbReference type="Proteomes" id="UP000266389">
    <property type="component" value="Unassembled WGS sequence"/>
</dbReference>
<dbReference type="PROSITE" id="PS00092">
    <property type="entry name" value="N6_MTASE"/>
    <property type="match status" value="1"/>
</dbReference>
<name>A0A395M0Q8_9BACT</name>
<dbReference type="InterPro" id="IPR050953">
    <property type="entry name" value="N4_N6_ade-DNA_methylase"/>
</dbReference>
<dbReference type="PRINTS" id="PR00507">
    <property type="entry name" value="N12N6MTFRASE"/>
</dbReference>
<gene>
    <name evidence="7" type="ORF">D0433_06420</name>
</gene>
<dbReference type="PANTHER" id="PTHR33841">
    <property type="entry name" value="DNA METHYLTRANSFERASE YEEA-RELATED"/>
    <property type="match status" value="1"/>
</dbReference>
<dbReference type="GO" id="GO:0032259">
    <property type="term" value="P:methylation"/>
    <property type="evidence" value="ECO:0007669"/>
    <property type="project" value="UniProtKB-KW"/>
</dbReference>
<keyword evidence="3 7" id="KW-0808">Transferase</keyword>
<dbReference type="InterPro" id="IPR029063">
    <property type="entry name" value="SAM-dependent_MTases_sf"/>
</dbReference>
<evidence type="ECO:0000256" key="4">
    <source>
        <dbReference type="ARBA" id="ARBA00022691"/>
    </source>
</evidence>
<dbReference type="Gene3D" id="3.40.50.150">
    <property type="entry name" value="Vaccinia Virus protein VP39"/>
    <property type="match status" value="1"/>
</dbReference>
<evidence type="ECO:0000256" key="2">
    <source>
        <dbReference type="ARBA" id="ARBA00022603"/>
    </source>
</evidence>
<dbReference type="InterPro" id="IPR011639">
    <property type="entry name" value="MethylTrfase_TaqI-like_dom"/>
</dbReference>
<reference evidence="7 8" key="1">
    <citation type="journal article" date="2011" name="ISME J.">
        <title>Community ecology of hot spring cyanobacterial mats: predominant populations and their functional potential.</title>
        <authorList>
            <person name="Klatt C.G."/>
            <person name="Wood J.M."/>
            <person name="Rusch D.B."/>
            <person name="Bateson M.M."/>
            <person name="Hamamura N."/>
            <person name="Heidelberg J.F."/>
            <person name="Grossman A.R."/>
            <person name="Bhaya D."/>
            <person name="Cohan F.M."/>
            <person name="Kuhl M."/>
            <person name="Bryant D.A."/>
            <person name="Ward D.M."/>
        </authorList>
    </citation>
    <scope>NUCLEOTIDE SEQUENCE [LARGE SCALE GENOMIC DNA]</scope>
    <source>
        <strain evidence="7">OS</strain>
    </source>
</reference>
<keyword evidence="2 7" id="KW-0489">Methyltransferase</keyword>
<comment type="catalytic activity">
    <reaction evidence="5">
        <text>a 2'-deoxyadenosine in DNA + S-adenosyl-L-methionine = an N(6)-methyl-2'-deoxyadenosine in DNA + S-adenosyl-L-homocysteine + H(+)</text>
        <dbReference type="Rhea" id="RHEA:15197"/>
        <dbReference type="Rhea" id="RHEA-COMP:12418"/>
        <dbReference type="Rhea" id="RHEA-COMP:12419"/>
        <dbReference type="ChEBI" id="CHEBI:15378"/>
        <dbReference type="ChEBI" id="CHEBI:57856"/>
        <dbReference type="ChEBI" id="CHEBI:59789"/>
        <dbReference type="ChEBI" id="CHEBI:90615"/>
        <dbReference type="ChEBI" id="CHEBI:90616"/>
        <dbReference type="EC" id="2.1.1.72"/>
    </reaction>
</comment>
<evidence type="ECO:0000313" key="7">
    <source>
        <dbReference type="EMBL" id="RFM24302.1"/>
    </source>
</evidence>
<dbReference type="PANTHER" id="PTHR33841:SF4">
    <property type="entry name" value="RESTRICTION MODIFICATION SYSTEM DNA SPECIFICITY DOMAIN"/>
    <property type="match status" value="1"/>
</dbReference>
<keyword evidence="4" id="KW-0949">S-adenosyl-L-methionine</keyword>
<evidence type="ECO:0000256" key="3">
    <source>
        <dbReference type="ARBA" id="ARBA00022679"/>
    </source>
</evidence>
<dbReference type="EC" id="2.1.1.72" evidence="1"/>
<dbReference type="SUPFAM" id="SSF53335">
    <property type="entry name" value="S-adenosyl-L-methionine-dependent methyltransferases"/>
    <property type="match status" value="1"/>
</dbReference>
<evidence type="ECO:0000256" key="1">
    <source>
        <dbReference type="ARBA" id="ARBA00011900"/>
    </source>
</evidence>
<evidence type="ECO:0000259" key="6">
    <source>
        <dbReference type="Pfam" id="PF07669"/>
    </source>
</evidence>
<dbReference type="GO" id="GO:0009007">
    <property type="term" value="F:site-specific DNA-methyltransferase (adenine-specific) activity"/>
    <property type="evidence" value="ECO:0007669"/>
    <property type="project" value="UniProtKB-EC"/>
</dbReference>
<sequence length="900" mass="102251">MHPNAAEIQQYLANVQQANSEEAKKLLFQSLLTTLFQHDADALAIIQTMSKGAEKTIFNIPASPKHKKIGRADTQYNQIIIEWEKDLKRTGEHAVEQLKQYLAGNLQSGNTLDFTLIATDGIEWRIYTRIPSEIFFQDLNTLELRKIDSFKLTEETLNDFPIFLDRYLFKLQALQPTLADTVIHFGAGSGIFAEVTAHLKSYIGNLERKPDVAVAYDEWRRFLSIAYGKFNDSPDVFFVHTYLSVFAKLIAFVALSPKKFVPMSELQGILNGSAFEQFNVRRFVEEDFYHWVATDTHFNALKLAFQRLADKLADYDFSTVQEDILKGIYQELIDIDTRHALGEYYTPDWLSELIINDLALEPHSMVLDPSCGSGSFLRAAIMHLKKNYPTLSADKLASQVVGIDIHPLSVQIAKTTILLALGDLISKAKQPISPNVFLANSLLLPKGSTEISGELYGESYKVDIAGKACVLSEKVFDESGFFDEAIKFVEEQSKRDANKTPTSVANFQQLFAKKFKGYETFADEFYRIYDSLRLAKAENRDSIWAFILQNSYKPFFLRRKFDVVVGNPPWLTFSSITNAEYQANLLELAHRYKVAPSAKANMPHLEIAAIFLAHSASYFLKPEGRLAFVLPRSFFTADQHDNTRSGTAEGFRLTKAWDLKDVAPLFNVPSCVLFAKATSAKARTSREIPESGIEGLVLSAKLDTQDMPLERALPALTQTKVRWYYSLLTKNSKTTRSALTQERYVNSNGSSPYAARFKQGATIVPRNFYFIEIDQVYEGDPKEYKELRVKSLVLPEAKAPWKSLTIARRIEPKFLYRTALSKNLVPFAMVNPLRVLLPILITEEKGMKTIQLLTAHQLLYEGFNQTCAWFEKAEAFWEKYQDRTLARKFRFMTDSIINAV</sequence>
<dbReference type="AlphaFoldDB" id="A0A395M0Q8"/>
<evidence type="ECO:0000313" key="8">
    <source>
        <dbReference type="Proteomes" id="UP000266389"/>
    </source>
</evidence>